<feature type="compositionally biased region" description="Gly residues" evidence="6">
    <location>
        <begin position="251"/>
        <end position="263"/>
    </location>
</feature>
<dbReference type="GO" id="GO:0030907">
    <property type="term" value="C:MBF transcription complex"/>
    <property type="evidence" value="ECO:0007669"/>
    <property type="project" value="TreeGrafter"/>
</dbReference>
<dbReference type="EMBL" id="JAVRQU010000007">
    <property type="protein sequence ID" value="KAK5700559.1"/>
    <property type="molecule type" value="Genomic_DNA"/>
</dbReference>
<evidence type="ECO:0000313" key="8">
    <source>
        <dbReference type="EMBL" id="KAK5700559.1"/>
    </source>
</evidence>
<evidence type="ECO:0000256" key="4">
    <source>
        <dbReference type="ARBA" id="ARBA00023321"/>
    </source>
</evidence>
<feature type="compositionally biased region" description="Polar residues" evidence="6">
    <location>
        <begin position="327"/>
        <end position="337"/>
    </location>
</feature>
<evidence type="ECO:0000259" key="7">
    <source>
        <dbReference type="PROSITE" id="PS51299"/>
    </source>
</evidence>
<reference evidence="8" key="1">
    <citation type="submission" date="2023-08" db="EMBL/GenBank/DDBJ databases">
        <title>Black Yeasts Isolated from many extreme environments.</title>
        <authorList>
            <person name="Coleine C."/>
            <person name="Stajich J.E."/>
            <person name="Selbmann L."/>
        </authorList>
    </citation>
    <scope>NUCLEOTIDE SEQUENCE</scope>
    <source>
        <strain evidence="8">CCFEE 5810</strain>
    </source>
</reference>
<feature type="compositionally biased region" description="Polar residues" evidence="6">
    <location>
        <begin position="18"/>
        <end position="27"/>
    </location>
</feature>
<gene>
    <name evidence="8" type="primary">SWI6</name>
    <name evidence="8" type="ORF">LTR97_005076</name>
</gene>
<dbReference type="PANTHER" id="PTHR43828">
    <property type="entry name" value="ASPARAGINASE"/>
    <property type="match status" value="1"/>
</dbReference>
<evidence type="ECO:0000256" key="2">
    <source>
        <dbReference type="ARBA" id="ARBA00022969"/>
    </source>
</evidence>
<dbReference type="GO" id="GO:0033309">
    <property type="term" value="C:SBF transcription complex"/>
    <property type="evidence" value="ECO:0007669"/>
    <property type="project" value="TreeGrafter"/>
</dbReference>
<keyword evidence="3 5" id="KW-0040">ANK repeat</keyword>
<evidence type="ECO:0000256" key="3">
    <source>
        <dbReference type="ARBA" id="ARBA00023043"/>
    </source>
</evidence>
<feature type="repeat" description="ANK" evidence="5">
    <location>
        <begin position="608"/>
        <end position="640"/>
    </location>
</feature>
<accession>A0AAN7ZNQ6</accession>
<dbReference type="Gene3D" id="1.25.40.20">
    <property type="entry name" value="Ankyrin repeat-containing domain"/>
    <property type="match status" value="1"/>
</dbReference>
<evidence type="ECO:0000256" key="1">
    <source>
        <dbReference type="ARBA" id="ARBA00022737"/>
    </source>
</evidence>
<dbReference type="Proteomes" id="UP001310594">
    <property type="component" value="Unassembled WGS sequence"/>
</dbReference>
<evidence type="ECO:0000313" key="9">
    <source>
        <dbReference type="Proteomes" id="UP001310594"/>
    </source>
</evidence>
<dbReference type="PROSITE" id="PS51299">
    <property type="entry name" value="HTH_APSES"/>
    <property type="match status" value="1"/>
</dbReference>
<dbReference type="AlphaFoldDB" id="A0AAN7ZNQ6"/>
<dbReference type="InterPro" id="IPR036887">
    <property type="entry name" value="HTH_APSES_sf"/>
</dbReference>
<proteinExistence type="predicted"/>
<feature type="compositionally biased region" description="Polar residues" evidence="6">
    <location>
        <begin position="363"/>
        <end position="377"/>
    </location>
</feature>
<protein>
    <submittedName>
        <fullName evidence="8">Transcriptional regulator swi6</fullName>
    </submittedName>
</protein>
<comment type="caution">
    <text evidence="8">The sequence shown here is derived from an EMBL/GenBank/DDBJ whole genome shotgun (WGS) entry which is preliminary data.</text>
</comment>
<dbReference type="GO" id="GO:0003713">
    <property type="term" value="F:transcription coactivator activity"/>
    <property type="evidence" value="ECO:0007669"/>
    <property type="project" value="TreeGrafter"/>
</dbReference>
<dbReference type="GO" id="GO:0001228">
    <property type="term" value="F:DNA-binding transcription activator activity, RNA polymerase II-specific"/>
    <property type="evidence" value="ECO:0007669"/>
    <property type="project" value="UniProtKB-ARBA"/>
</dbReference>
<feature type="region of interest" description="Disordered" evidence="6">
    <location>
        <begin position="286"/>
        <end position="412"/>
    </location>
</feature>
<dbReference type="GO" id="GO:0030435">
    <property type="term" value="P:sporulation resulting in formation of a cellular spore"/>
    <property type="evidence" value="ECO:0007669"/>
    <property type="project" value="UniProtKB-KW"/>
</dbReference>
<dbReference type="InterPro" id="IPR018004">
    <property type="entry name" value="KilA/APSES_HTH"/>
</dbReference>
<dbReference type="GO" id="GO:0048315">
    <property type="term" value="P:conidium formation"/>
    <property type="evidence" value="ECO:0007669"/>
    <property type="project" value="UniProtKB-KW"/>
</dbReference>
<feature type="compositionally biased region" description="Low complexity" evidence="6">
    <location>
        <begin position="1"/>
        <end position="17"/>
    </location>
</feature>
<evidence type="ECO:0000256" key="6">
    <source>
        <dbReference type="SAM" id="MobiDB-lite"/>
    </source>
</evidence>
<feature type="compositionally biased region" description="Low complexity" evidence="6">
    <location>
        <begin position="47"/>
        <end position="66"/>
    </location>
</feature>
<dbReference type="Pfam" id="PF04383">
    <property type="entry name" value="KilA-N"/>
    <property type="match status" value="1"/>
</dbReference>
<organism evidence="8 9">
    <name type="scientific">Elasticomyces elasticus</name>
    <dbReference type="NCBI Taxonomy" id="574655"/>
    <lineage>
        <taxon>Eukaryota</taxon>
        <taxon>Fungi</taxon>
        <taxon>Dikarya</taxon>
        <taxon>Ascomycota</taxon>
        <taxon>Pezizomycotina</taxon>
        <taxon>Dothideomycetes</taxon>
        <taxon>Dothideomycetidae</taxon>
        <taxon>Mycosphaerellales</taxon>
        <taxon>Teratosphaeriaceae</taxon>
        <taxon>Elasticomyces</taxon>
    </lineage>
</organism>
<feature type="compositionally biased region" description="Polar residues" evidence="6">
    <location>
        <begin position="312"/>
        <end position="321"/>
    </location>
</feature>
<dbReference type="Gene3D" id="3.10.260.10">
    <property type="entry name" value="Transcription regulator HTH, APSES-type DNA-binding domain"/>
    <property type="match status" value="1"/>
</dbReference>
<dbReference type="SUPFAM" id="SSF48403">
    <property type="entry name" value="Ankyrin repeat"/>
    <property type="match status" value="1"/>
</dbReference>
<keyword evidence="4" id="KW-0183">Conidiation</keyword>
<feature type="compositionally biased region" description="Polar residues" evidence="6">
    <location>
        <begin position="577"/>
        <end position="589"/>
    </location>
</feature>
<keyword evidence="2" id="KW-0749">Sporulation</keyword>
<dbReference type="SUPFAM" id="SSF54616">
    <property type="entry name" value="DNA-binding domain of Mlu1-box binding protein MBP1"/>
    <property type="match status" value="1"/>
</dbReference>
<dbReference type="FunFam" id="3.10.260.10:FF:000001">
    <property type="entry name" value="APSES transcription factor (MbpA)"/>
    <property type="match status" value="1"/>
</dbReference>
<sequence>MPPTPQQSFAPPAASPQGHTHTVSNQPAGMVGGGYGHSYSMSFDSPHGYSQQAQQQQHGQAVYAQSFATTSNSQGQSQGAPGYARSFGGGGGREGYGQGQAQSTGFMEKPQIYTAVYSGVSVYELEIAGIACMRRRSDGWLNATQILKVAGVDKGKRTKVLEKEILVGEHEKVQGGYGKYQGTWISYRRGREFCRQYGVEDILRPLLDYDVSADGSGGQGQDTPTKEQAMAANRKRFYQPSVDGGRPAGPMGNGGGGGGNGGGTFFSNISPGASVALAAMNKAARLNSPAPGRGSMMRHPSQHQDGGGIGGSQRSMASQASFADDSSYGTQQQQQANGEPPRKRLRRDDNSQDGMAPPPGIPQDTSLARSVSPTEPNESFFHDGGASQERRGSNGEPLTLPPLPAPSTEEQREKHAVILDLFTETGSRTDYSTHPALTTLSPEDLNMPLDNSANNALHWSATLAKVELSRLLVKKGANMWRGNAAGQSPLVSAVLVGNSWEKSCFAELLDLFGGLIEVRDSQGRTVVHHIAVSSGIKGRGGSCKYYLEGVLEYLVRIGTAQSLTGGVGVKRGGTNGEASSQESVGSNSKGGVSLARFLAHVVNARDMAGNTALNLVARIGNRSIIQQLLEIGGDPGLPNHKGVCARDFGVGGEVGGGEGGSLASQQGMQMVPNTQDSALADGEGEGLGTQIEELSGEIVESMTAMLTQNLASHKELLRVRTEQIDRLNTQIREFSAMQQADLERLREVKERVKVRGARRDRIEGLKRAIQERKGARTASKRRPAELDTTWLEGEDAEEILESNTPENLSPTPAQRAFLATHHVPSPKSLQARVNAYLTHNASLQGQADELKGRSREIEDLYRRVVSLCTGVEEGMVVESLPALVAAVESERGGVREEEAGRVREFLRRVDGGGGGGIGES</sequence>
<dbReference type="InterPro" id="IPR051642">
    <property type="entry name" value="SWI6-like"/>
</dbReference>
<name>A0AAN7ZNQ6_9PEZI</name>
<feature type="region of interest" description="Disordered" evidence="6">
    <location>
        <begin position="570"/>
        <end position="589"/>
    </location>
</feature>
<dbReference type="InterPro" id="IPR003163">
    <property type="entry name" value="Tscrpt_reg_HTH_APSES-type"/>
</dbReference>
<feature type="domain" description="HTH APSES-type" evidence="7">
    <location>
        <begin position="112"/>
        <end position="219"/>
    </location>
</feature>
<feature type="compositionally biased region" description="Gly residues" evidence="6">
    <location>
        <begin position="87"/>
        <end position="98"/>
    </location>
</feature>
<dbReference type="PROSITE" id="PS50088">
    <property type="entry name" value="ANK_REPEAT"/>
    <property type="match status" value="1"/>
</dbReference>
<feature type="region of interest" description="Disordered" evidence="6">
    <location>
        <begin position="1"/>
        <end position="102"/>
    </location>
</feature>
<dbReference type="InterPro" id="IPR036770">
    <property type="entry name" value="Ankyrin_rpt-contain_sf"/>
</dbReference>
<feature type="compositionally biased region" description="Polar residues" evidence="6">
    <location>
        <begin position="67"/>
        <end position="78"/>
    </location>
</feature>
<feature type="compositionally biased region" description="Basic and acidic residues" evidence="6">
    <location>
        <begin position="340"/>
        <end position="350"/>
    </location>
</feature>
<dbReference type="PANTHER" id="PTHR43828:SF3">
    <property type="entry name" value="CHROMO DOMAIN-CONTAINING PROTEIN"/>
    <property type="match status" value="1"/>
</dbReference>
<keyword evidence="1" id="KW-0677">Repeat</keyword>
<evidence type="ECO:0000256" key="5">
    <source>
        <dbReference type="PROSITE-ProRule" id="PRU00023"/>
    </source>
</evidence>
<dbReference type="InterPro" id="IPR002110">
    <property type="entry name" value="Ankyrin_rpt"/>
</dbReference>
<dbReference type="SMART" id="SM01252">
    <property type="entry name" value="KilA-N"/>
    <property type="match status" value="1"/>
</dbReference>
<dbReference type="GO" id="GO:0003677">
    <property type="term" value="F:DNA binding"/>
    <property type="evidence" value="ECO:0007669"/>
    <property type="project" value="InterPro"/>
</dbReference>
<dbReference type="PROSITE" id="PS50297">
    <property type="entry name" value="ANK_REP_REGION"/>
    <property type="match status" value="1"/>
</dbReference>
<feature type="region of interest" description="Disordered" evidence="6">
    <location>
        <begin position="239"/>
        <end position="263"/>
    </location>
</feature>